<proteinExistence type="predicted"/>
<protein>
    <submittedName>
        <fullName evidence="1">Uncharacterized protein</fullName>
    </submittedName>
</protein>
<dbReference type="Proteomes" id="UP000245125">
    <property type="component" value="Unassembled WGS sequence"/>
</dbReference>
<keyword evidence="2" id="KW-1185">Reference proteome</keyword>
<evidence type="ECO:0000313" key="1">
    <source>
        <dbReference type="EMBL" id="SPQ00500.1"/>
    </source>
</evidence>
<reference evidence="2" key="1">
    <citation type="submission" date="2018-03" db="EMBL/GenBank/DDBJ databases">
        <authorList>
            <person name="Zecchin S."/>
        </authorList>
    </citation>
    <scope>NUCLEOTIDE SEQUENCE [LARGE SCALE GENOMIC DNA]</scope>
</reference>
<sequence length="70" mass="7759">MMVTEEERNNVLTVSQVHEVGLLLGKVWALTRVLNQASKIEHGHINNHTVRAATTDVMKSVEQIKAILGV</sequence>
<dbReference type="EMBL" id="OUUY01000070">
    <property type="protein sequence ID" value="SPQ00500.1"/>
    <property type="molecule type" value="Genomic_DNA"/>
</dbReference>
<accession>A0A2U3QGN3</accession>
<evidence type="ECO:0000313" key="2">
    <source>
        <dbReference type="Proteomes" id="UP000245125"/>
    </source>
</evidence>
<organism evidence="1 2">
    <name type="scientific">Candidatus Sulfobium mesophilum</name>
    <dbReference type="NCBI Taxonomy" id="2016548"/>
    <lineage>
        <taxon>Bacteria</taxon>
        <taxon>Pseudomonadati</taxon>
        <taxon>Nitrospirota</taxon>
        <taxon>Nitrospiria</taxon>
        <taxon>Nitrospirales</taxon>
        <taxon>Nitrospiraceae</taxon>
        <taxon>Candidatus Sulfobium</taxon>
    </lineage>
</organism>
<gene>
    <name evidence="1" type="ORF">NBG4_250032</name>
</gene>
<name>A0A2U3QGN3_9BACT</name>
<dbReference type="AlphaFoldDB" id="A0A2U3QGN3"/>